<evidence type="ECO:0000256" key="1">
    <source>
        <dbReference type="ARBA" id="ARBA00009018"/>
    </source>
</evidence>
<keyword evidence="6 8" id="KW-0067">ATP-binding</keyword>
<evidence type="ECO:0000256" key="2">
    <source>
        <dbReference type="ARBA" id="ARBA00022490"/>
    </source>
</evidence>
<dbReference type="CDD" id="cd02022">
    <property type="entry name" value="DPCK"/>
    <property type="match status" value="1"/>
</dbReference>
<accession>A0A6I2V1C9</accession>
<dbReference type="Gene3D" id="3.40.50.300">
    <property type="entry name" value="P-loop containing nucleotide triphosphate hydrolases"/>
    <property type="match status" value="1"/>
</dbReference>
<dbReference type="PROSITE" id="PS51219">
    <property type="entry name" value="DPCK"/>
    <property type="match status" value="1"/>
</dbReference>
<comment type="similarity">
    <text evidence="1 8">Belongs to the CoaE family.</text>
</comment>
<evidence type="ECO:0000256" key="6">
    <source>
        <dbReference type="ARBA" id="ARBA00022840"/>
    </source>
</evidence>
<keyword evidence="4 8" id="KW-0547">Nucleotide-binding</keyword>
<evidence type="ECO:0000256" key="3">
    <source>
        <dbReference type="ARBA" id="ARBA00022679"/>
    </source>
</evidence>
<dbReference type="Proteomes" id="UP000430222">
    <property type="component" value="Unassembled WGS sequence"/>
</dbReference>
<dbReference type="InterPro" id="IPR001977">
    <property type="entry name" value="Depp_CoAkinase"/>
</dbReference>
<dbReference type="UniPathway" id="UPA00241">
    <property type="reaction ID" value="UER00356"/>
</dbReference>
<evidence type="ECO:0000256" key="9">
    <source>
        <dbReference type="NCBIfam" id="TIGR00152"/>
    </source>
</evidence>
<dbReference type="GO" id="GO:0004140">
    <property type="term" value="F:dephospho-CoA kinase activity"/>
    <property type="evidence" value="ECO:0007669"/>
    <property type="project" value="UniProtKB-UniRule"/>
</dbReference>
<evidence type="ECO:0000256" key="7">
    <source>
        <dbReference type="ARBA" id="ARBA00022993"/>
    </source>
</evidence>
<keyword evidence="2 8" id="KW-0963">Cytoplasm</keyword>
<evidence type="ECO:0000256" key="5">
    <source>
        <dbReference type="ARBA" id="ARBA00022777"/>
    </source>
</evidence>
<comment type="catalytic activity">
    <reaction evidence="8">
        <text>3'-dephospho-CoA + ATP = ADP + CoA + H(+)</text>
        <dbReference type="Rhea" id="RHEA:18245"/>
        <dbReference type="ChEBI" id="CHEBI:15378"/>
        <dbReference type="ChEBI" id="CHEBI:30616"/>
        <dbReference type="ChEBI" id="CHEBI:57287"/>
        <dbReference type="ChEBI" id="CHEBI:57328"/>
        <dbReference type="ChEBI" id="CHEBI:456216"/>
        <dbReference type="EC" id="2.7.1.24"/>
    </reaction>
</comment>
<dbReference type="GO" id="GO:0015937">
    <property type="term" value="P:coenzyme A biosynthetic process"/>
    <property type="evidence" value="ECO:0007669"/>
    <property type="project" value="UniProtKB-UniRule"/>
</dbReference>
<dbReference type="EMBL" id="VUNL01000010">
    <property type="protein sequence ID" value="MSV25376.1"/>
    <property type="molecule type" value="Genomic_DNA"/>
</dbReference>
<gene>
    <name evidence="8" type="primary">coaE</name>
    <name evidence="10" type="ORF">FYJ78_09355</name>
</gene>
<proteinExistence type="inferred from homology"/>
<evidence type="ECO:0000313" key="10">
    <source>
        <dbReference type="EMBL" id="MSV25376.1"/>
    </source>
</evidence>
<dbReference type="AlphaFoldDB" id="A0A6I2V1C9"/>
<dbReference type="PANTHER" id="PTHR10695">
    <property type="entry name" value="DEPHOSPHO-COA KINASE-RELATED"/>
    <property type="match status" value="1"/>
</dbReference>
<dbReference type="GO" id="GO:0005737">
    <property type="term" value="C:cytoplasm"/>
    <property type="evidence" value="ECO:0007669"/>
    <property type="project" value="UniProtKB-SubCell"/>
</dbReference>
<evidence type="ECO:0000256" key="4">
    <source>
        <dbReference type="ARBA" id="ARBA00022741"/>
    </source>
</evidence>
<comment type="pathway">
    <text evidence="8">Cofactor biosynthesis; coenzyme A biosynthesis; CoA from (R)-pantothenate: step 5/5.</text>
</comment>
<comment type="caution">
    <text evidence="10">The sequence shown here is derived from an EMBL/GenBank/DDBJ whole genome shotgun (WGS) entry which is preliminary data.</text>
</comment>
<organism evidence="10 11">
    <name type="scientific">Selenomonas montiformis</name>
    <dbReference type="NCBI Taxonomy" id="2652285"/>
    <lineage>
        <taxon>Bacteria</taxon>
        <taxon>Bacillati</taxon>
        <taxon>Bacillota</taxon>
        <taxon>Negativicutes</taxon>
        <taxon>Selenomonadales</taxon>
        <taxon>Selenomonadaceae</taxon>
        <taxon>Selenomonas</taxon>
    </lineage>
</organism>
<keyword evidence="11" id="KW-1185">Reference proteome</keyword>
<name>A0A6I2V1C9_9FIRM</name>
<comment type="subcellular location">
    <subcellularLocation>
        <location evidence="8">Cytoplasm</location>
    </subcellularLocation>
</comment>
<dbReference type="InterPro" id="IPR027417">
    <property type="entry name" value="P-loop_NTPase"/>
</dbReference>
<evidence type="ECO:0000256" key="8">
    <source>
        <dbReference type="HAMAP-Rule" id="MF_00376"/>
    </source>
</evidence>
<protein>
    <recommendedName>
        <fullName evidence="8 9">Dephospho-CoA kinase</fullName>
        <ecNumber evidence="8 9">2.7.1.24</ecNumber>
    </recommendedName>
    <alternativeName>
        <fullName evidence="8">Dephosphocoenzyme A kinase</fullName>
    </alternativeName>
</protein>
<dbReference type="GO" id="GO:0005524">
    <property type="term" value="F:ATP binding"/>
    <property type="evidence" value="ECO:0007669"/>
    <property type="project" value="UniProtKB-UniRule"/>
</dbReference>
<keyword evidence="5 8" id="KW-0418">Kinase</keyword>
<dbReference type="EC" id="2.7.1.24" evidence="8 9"/>
<dbReference type="Pfam" id="PF01121">
    <property type="entry name" value="CoaE"/>
    <property type="match status" value="1"/>
</dbReference>
<dbReference type="PANTHER" id="PTHR10695:SF46">
    <property type="entry name" value="BIFUNCTIONAL COENZYME A SYNTHASE-RELATED"/>
    <property type="match status" value="1"/>
</dbReference>
<feature type="binding site" evidence="8">
    <location>
        <begin position="11"/>
        <end position="16"/>
    </location>
    <ligand>
        <name>ATP</name>
        <dbReference type="ChEBI" id="CHEBI:30616"/>
    </ligand>
</feature>
<comment type="function">
    <text evidence="8">Catalyzes the phosphorylation of the 3'-hydroxyl group of dephosphocoenzyme A to form coenzyme A.</text>
</comment>
<keyword evidence="7 8" id="KW-0173">Coenzyme A biosynthesis</keyword>
<sequence>MNIIGLTGGIASGKSTVSSFFRQKGAAVLDADRIARELSEPGGKLHAEYVHHFGAEVLQSDGTLNRRRIGQIVFSDPQQKQWLDAVSHPAIRAELLRKLEQKRNEKQRLILLDIPLLFESGWDKMADKTCLVYVDESVQLQRLMKRDGYTRREAQDRIAAQMPLEEKKKRADYLIDNNGSLMDTVQQAEELWKEWIHGGLS</sequence>
<dbReference type="HAMAP" id="MF_00376">
    <property type="entry name" value="Dephospho_CoA_kinase"/>
    <property type="match status" value="1"/>
</dbReference>
<dbReference type="RefSeq" id="WP_154621137.1">
    <property type="nucleotide sequence ID" value="NZ_CBCTNG010000002.1"/>
</dbReference>
<dbReference type="NCBIfam" id="TIGR00152">
    <property type="entry name" value="dephospho-CoA kinase"/>
    <property type="match status" value="1"/>
</dbReference>
<dbReference type="FunFam" id="3.40.50.300:FF:000991">
    <property type="entry name" value="Dephospho-CoA kinase"/>
    <property type="match status" value="1"/>
</dbReference>
<reference evidence="10 11" key="1">
    <citation type="submission" date="2019-08" db="EMBL/GenBank/DDBJ databases">
        <title>In-depth cultivation of the pig gut microbiome towards novel bacterial diversity and tailored functional studies.</title>
        <authorList>
            <person name="Wylensek D."/>
            <person name="Hitch T.C.A."/>
            <person name="Clavel T."/>
        </authorList>
    </citation>
    <scope>NUCLEOTIDE SEQUENCE [LARGE SCALE GENOMIC DNA]</scope>
    <source>
        <strain evidence="11">WCA-380-WT-3B3</strain>
    </source>
</reference>
<dbReference type="SUPFAM" id="SSF52540">
    <property type="entry name" value="P-loop containing nucleoside triphosphate hydrolases"/>
    <property type="match status" value="1"/>
</dbReference>
<keyword evidence="3 8" id="KW-0808">Transferase</keyword>
<evidence type="ECO:0000313" key="11">
    <source>
        <dbReference type="Proteomes" id="UP000430222"/>
    </source>
</evidence>